<feature type="transmembrane region" description="Helical" evidence="5">
    <location>
        <begin position="188"/>
        <end position="210"/>
    </location>
</feature>
<feature type="transmembrane region" description="Helical" evidence="5">
    <location>
        <begin position="920"/>
        <end position="941"/>
    </location>
</feature>
<dbReference type="RefSeq" id="XP_019643176.1">
    <property type="nucleotide sequence ID" value="XM_019787617.1"/>
</dbReference>
<dbReference type="KEGG" id="bbel:109484365"/>
<name>A0A6P5AMC8_BRABE</name>
<accession>A0A6P5AMC8</accession>
<keyword evidence="3 5" id="KW-1133">Transmembrane helix</keyword>
<feature type="transmembrane region" description="Helical" evidence="5">
    <location>
        <begin position="484"/>
        <end position="503"/>
    </location>
</feature>
<evidence type="ECO:0000313" key="8">
    <source>
        <dbReference type="RefSeq" id="XP_019643176.1"/>
    </source>
</evidence>
<dbReference type="PROSITE" id="PS50850">
    <property type="entry name" value="MFS"/>
    <property type="match status" value="2"/>
</dbReference>
<sequence>MEYEDVLRQYLGEFGRYQKLAAVLIILVGPSVGATMLAQAFLAATPGHHCRLYQNNSSGMYGHPSGRLNVSVPMENVDGASRFSSCLMYNRSGGTATGDNLTVISCIHGWEYDQSIYHSTVVTEYDLVCGRHWLKELGQSIFMVGMCAGGLISGMTSDRFGRRPTVLACILLQLSSGLAAAFTKDFIAFVVLRLLAGGAANGLFYVGLPLALEVIGSSKRNVVGMTISMSFIVGSVVLGGLAYFLRDWWSLQLALALLSAPLLSYWWLLPESPRWLLSNNRTKEARISIQKAAKVNKVTIPDDVYHKLTKPKGKEPGEKSKKYSLIDLFRGPRLRMSTITMSSVWSATVVVYFALIIGSADLAGDPYLNFVLGALLEIGLSLVGLVAMEKWGRRPVVGGYLFLSGAACLAVAASPTERQEVIRYLFLVGRCAIGAAFTTLAVYTPEVFPTVVRTMGAGVANMSSRVGGILSPFVSLLADVWPPLPMLTFGVLSTLGGAGVFSLPETFGIPLPDTLEDAENLGREQQTKFDTAGKIIEPERDRDLSYIGPVVVLVIMEYEDVLRQYLGEFGRYQKLAAVLIILVGPSVGATMLAQAFLAATPENHCRLYHNDSSGMYPSGRLNVSVPMENVDGTWSFSSCLMYNGTGGTATGDNQTVTSCNHGWEYDQSIYHSTVVTEYDLVCGRHWLKELGQSIFMVGVSAGGLISGTASDRFGRRPTVLACILLQLSSGLAAAFTKDFIAFIVLRLLAGGAVNGLFYAGLTLAIEVIGSSKRNGVGMTISISWAVGTVVLGGLAYFLRDWWSLQLALALLSAPMLSYWWLLPESPRWLLTNNRTKEARINIQKAAKVNKVTIPDDVYDKLTKPKDNEPGEKPKKYSLIDLFRGPRLRMSTITMSAVWFATVVVYYALIIGSADLAGDPYLNFVLGALLEIGLSLVGLVAMEKWGRRPVVGGYLFLSGAACLAVAATPTTMQEVIRYLSLAGRCAIGVAFNTLMVYTPEVFPTVVRTMGVGVANMSSRVGGILSPFVSLLADVRPPLPMLTFGVLSILGGAGVFSLPETFGIPLPDTLEDAENLGREQKTKVDKEKKITEPERDRDLSYIGPVVVSGHVIWDNEFFF</sequence>
<dbReference type="FunFam" id="1.20.1250.20:FF:000023">
    <property type="entry name" value="Solute carrier family 22 member 6"/>
    <property type="match status" value="2"/>
</dbReference>
<evidence type="ECO:0000259" key="6">
    <source>
        <dbReference type="PROSITE" id="PS50850"/>
    </source>
</evidence>
<evidence type="ECO:0000256" key="5">
    <source>
        <dbReference type="SAM" id="Phobius"/>
    </source>
</evidence>
<dbReference type="PROSITE" id="PS00216">
    <property type="entry name" value="SUGAR_TRANSPORT_1"/>
    <property type="match status" value="4"/>
</dbReference>
<dbReference type="GO" id="GO:0022857">
    <property type="term" value="F:transmembrane transporter activity"/>
    <property type="evidence" value="ECO:0007669"/>
    <property type="project" value="InterPro"/>
</dbReference>
<evidence type="ECO:0000256" key="2">
    <source>
        <dbReference type="ARBA" id="ARBA00022692"/>
    </source>
</evidence>
<feature type="transmembrane region" description="Helical" evidence="5">
    <location>
        <begin position="421"/>
        <end position="443"/>
    </location>
</feature>
<evidence type="ECO:0000313" key="7">
    <source>
        <dbReference type="Proteomes" id="UP000515135"/>
    </source>
</evidence>
<dbReference type="GeneID" id="109484365"/>
<organism evidence="7 8">
    <name type="scientific">Branchiostoma belcheri</name>
    <name type="common">Amphioxus</name>
    <dbReference type="NCBI Taxonomy" id="7741"/>
    <lineage>
        <taxon>Eukaryota</taxon>
        <taxon>Metazoa</taxon>
        <taxon>Chordata</taxon>
        <taxon>Cephalochordata</taxon>
        <taxon>Leptocardii</taxon>
        <taxon>Amphioxiformes</taxon>
        <taxon>Branchiostomatidae</taxon>
        <taxon>Branchiostoma</taxon>
    </lineage>
</organism>
<protein>
    <submittedName>
        <fullName evidence="8">Uncharacterized protein LOC109484365</fullName>
    </submittedName>
</protein>
<feature type="transmembrane region" description="Helical" evidence="5">
    <location>
        <begin position="776"/>
        <end position="798"/>
    </location>
</feature>
<keyword evidence="7" id="KW-1185">Reference proteome</keyword>
<dbReference type="InterPro" id="IPR036259">
    <property type="entry name" value="MFS_trans_sf"/>
</dbReference>
<proteinExistence type="predicted"/>
<gene>
    <name evidence="8" type="primary">LOC109484365</name>
</gene>
<feature type="transmembrane region" description="Helical" evidence="5">
    <location>
        <begin position="366"/>
        <end position="388"/>
    </location>
</feature>
<dbReference type="GO" id="GO:0016020">
    <property type="term" value="C:membrane"/>
    <property type="evidence" value="ECO:0007669"/>
    <property type="project" value="UniProtKB-SubCell"/>
</dbReference>
<dbReference type="Pfam" id="PF00083">
    <property type="entry name" value="Sugar_tr"/>
    <property type="match status" value="2"/>
</dbReference>
<feature type="domain" description="Major facilitator superfamily (MFS) profile" evidence="6">
    <location>
        <begin position="639"/>
        <end position="1061"/>
    </location>
</feature>
<feature type="transmembrane region" description="Helical" evidence="5">
    <location>
        <begin position="395"/>
        <end position="415"/>
    </location>
</feature>
<dbReference type="OrthoDB" id="2261376at2759"/>
<dbReference type="CDD" id="cd17317">
    <property type="entry name" value="MFS_SLC22"/>
    <property type="match status" value="2"/>
</dbReference>
<dbReference type="Proteomes" id="UP000515135">
    <property type="component" value="Unplaced"/>
</dbReference>
<evidence type="ECO:0000256" key="4">
    <source>
        <dbReference type="ARBA" id="ARBA00023136"/>
    </source>
</evidence>
<dbReference type="PANTHER" id="PTHR24064">
    <property type="entry name" value="SOLUTE CARRIER FAMILY 22 MEMBER"/>
    <property type="match status" value="1"/>
</dbReference>
<comment type="subcellular location">
    <subcellularLocation>
        <location evidence="1">Membrane</location>
        <topology evidence="1">Multi-pass membrane protein</topology>
    </subcellularLocation>
</comment>
<keyword evidence="4 5" id="KW-0472">Membrane</keyword>
<reference evidence="8" key="1">
    <citation type="submission" date="2025-08" db="UniProtKB">
        <authorList>
            <consortium name="RefSeq"/>
        </authorList>
    </citation>
    <scope>IDENTIFICATION</scope>
    <source>
        <tissue evidence="8">Gonad</tissue>
    </source>
</reference>
<dbReference type="SUPFAM" id="SSF103473">
    <property type="entry name" value="MFS general substrate transporter"/>
    <property type="match status" value="2"/>
</dbReference>
<feature type="transmembrane region" description="Helical" evidence="5">
    <location>
        <begin position="741"/>
        <end position="764"/>
    </location>
</feature>
<feature type="transmembrane region" description="Helical" evidence="5">
    <location>
        <begin position="887"/>
        <end position="908"/>
    </location>
</feature>
<feature type="transmembrane region" description="Helical" evidence="5">
    <location>
        <begin position="165"/>
        <end position="182"/>
    </location>
</feature>
<dbReference type="AlphaFoldDB" id="A0A6P5AMC8"/>
<feature type="transmembrane region" description="Helical" evidence="5">
    <location>
        <begin position="222"/>
        <end position="245"/>
    </location>
</feature>
<evidence type="ECO:0000256" key="3">
    <source>
        <dbReference type="ARBA" id="ARBA00022989"/>
    </source>
</evidence>
<feature type="transmembrane region" description="Helical" evidence="5">
    <location>
        <begin position="339"/>
        <end position="360"/>
    </location>
</feature>
<dbReference type="InterPro" id="IPR005828">
    <property type="entry name" value="MFS_sugar_transport-like"/>
</dbReference>
<feature type="transmembrane region" description="Helical" evidence="5">
    <location>
        <begin position="575"/>
        <end position="597"/>
    </location>
</feature>
<feature type="transmembrane region" description="Helical" evidence="5">
    <location>
        <begin position="804"/>
        <end position="822"/>
    </location>
</feature>
<dbReference type="InterPro" id="IPR020846">
    <property type="entry name" value="MFS_dom"/>
</dbReference>
<feature type="transmembrane region" description="Helical" evidence="5">
    <location>
        <begin position="20"/>
        <end position="44"/>
    </location>
</feature>
<dbReference type="Gene3D" id="1.20.1250.20">
    <property type="entry name" value="MFS general substrate transporter like domains"/>
    <property type="match status" value="2"/>
</dbReference>
<feature type="domain" description="Major facilitator superfamily (MFS) profile" evidence="6">
    <location>
        <begin position="86"/>
        <end position="508"/>
    </location>
</feature>
<keyword evidence="2 5" id="KW-0812">Transmembrane</keyword>
<feature type="transmembrane region" description="Helical" evidence="5">
    <location>
        <begin position="251"/>
        <end position="269"/>
    </location>
</feature>
<feature type="transmembrane region" description="Helical" evidence="5">
    <location>
        <begin position="953"/>
        <end position="971"/>
    </location>
</feature>
<dbReference type="InterPro" id="IPR005829">
    <property type="entry name" value="Sugar_transporter_CS"/>
</dbReference>
<evidence type="ECO:0000256" key="1">
    <source>
        <dbReference type="ARBA" id="ARBA00004141"/>
    </source>
</evidence>